<evidence type="ECO:0000313" key="5">
    <source>
        <dbReference type="EMBL" id="KXJ86159.1"/>
    </source>
</evidence>
<dbReference type="OrthoDB" id="6132182at2759"/>
<dbReference type="SUPFAM" id="SSF48056">
    <property type="entry name" value="Di-copper centre-containing domain"/>
    <property type="match status" value="1"/>
</dbReference>
<feature type="chain" id="PRO_5007292893" description="Tyrosinase copper-binding domain-containing protein" evidence="3">
    <location>
        <begin position="22"/>
        <end position="366"/>
    </location>
</feature>
<keyword evidence="2" id="KW-0186">Copper</keyword>
<dbReference type="PANTHER" id="PTHR11474:SF126">
    <property type="entry name" value="TYROSINASE-LIKE PROTEIN TYR-1-RELATED"/>
    <property type="match status" value="1"/>
</dbReference>
<protein>
    <recommendedName>
        <fullName evidence="4">Tyrosinase copper-binding domain-containing protein</fullName>
    </recommendedName>
</protein>
<keyword evidence="6" id="KW-1185">Reference proteome</keyword>
<dbReference type="PANTHER" id="PTHR11474">
    <property type="entry name" value="TYROSINASE FAMILY MEMBER"/>
    <property type="match status" value="1"/>
</dbReference>
<dbReference type="InterPro" id="IPR050316">
    <property type="entry name" value="Tyrosinase/Hemocyanin"/>
</dbReference>
<dbReference type="Proteomes" id="UP000070501">
    <property type="component" value="Unassembled WGS sequence"/>
</dbReference>
<dbReference type="EMBL" id="KQ964270">
    <property type="protein sequence ID" value="KXJ86159.1"/>
    <property type="molecule type" value="Genomic_DNA"/>
</dbReference>
<dbReference type="InParanoid" id="A0A136INC9"/>
<dbReference type="AlphaFoldDB" id="A0A136INC9"/>
<sequence length="366" mass="40425">MQLRHVLPAAILLVVPGVVSAPAPAGHALAERAASFPPACKNLLVRKEWRDLTKAERLAYVNAVKCLQSKPGQTASTYPGVKSRYDDFQALHIAMTERIHFVGQFLPYHRQLLSLYEKELRTTCGYTGAQPYWDWTKDAQNFSASPVFDDVYGFGGNGEWLEDISGLPVTSLAPGPLVRTGGGCVKTGPFADRQISMGPGKNTAYTPHCLRRDFVPSLAASKLSMVQVHSELVAETYSEYSRRVELTSLNPDLSGITTHGGGHFAVGGMVGEMSDMYSSPGDPLFYLHHGNLDRLWNNWQIQSWPARKSDIGGPDTMWGYPFNLYVDPPYKNITLDFALEYPLMAPTVQVRDVMDIGAGKLCYKYA</sequence>
<accession>A0A136INC9</accession>
<evidence type="ECO:0000256" key="2">
    <source>
        <dbReference type="ARBA" id="ARBA00023008"/>
    </source>
</evidence>
<keyword evidence="1" id="KW-0479">Metal-binding</keyword>
<dbReference type="STRING" id="196109.A0A136INC9"/>
<reference evidence="6" key="1">
    <citation type="submission" date="2016-02" db="EMBL/GenBank/DDBJ databases">
        <title>Draft genome sequence of Microdochium bolleyi, a fungal endophyte of beachgrass.</title>
        <authorList>
            <consortium name="DOE Joint Genome Institute"/>
            <person name="David A.S."/>
            <person name="May G."/>
            <person name="Haridas S."/>
            <person name="Lim J."/>
            <person name="Wang M."/>
            <person name="Labutti K."/>
            <person name="Lipzen A."/>
            <person name="Barry K."/>
            <person name="Grigoriev I.V."/>
        </authorList>
    </citation>
    <scope>NUCLEOTIDE SEQUENCE [LARGE SCALE GENOMIC DNA]</scope>
    <source>
        <strain evidence="6">J235TASD1</strain>
    </source>
</reference>
<dbReference type="Pfam" id="PF00264">
    <property type="entry name" value="Tyrosinase"/>
    <property type="match status" value="1"/>
</dbReference>
<evidence type="ECO:0000256" key="1">
    <source>
        <dbReference type="ARBA" id="ARBA00022723"/>
    </source>
</evidence>
<gene>
    <name evidence="5" type="ORF">Micbo1qcDRAFT_153344</name>
</gene>
<dbReference type="GO" id="GO:0016491">
    <property type="term" value="F:oxidoreductase activity"/>
    <property type="evidence" value="ECO:0007669"/>
    <property type="project" value="InterPro"/>
</dbReference>
<dbReference type="GO" id="GO:0046872">
    <property type="term" value="F:metal ion binding"/>
    <property type="evidence" value="ECO:0007669"/>
    <property type="project" value="UniProtKB-KW"/>
</dbReference>
<dbReference type="Gene3D" id="1.10.1280.10">
    <property type="entry name" value="Di-copper center containing domain from catechol oxidase"/>
    <property type="match status" value="1"/>
</dbReference>
<dbReference type="InterPro" id="IPR008922">
    <property type="entry name" value="Di-copper_centre_dom_sf"/>
</dbReference>
<dbReference type="PRINTS" id="PR00092">
    <property type="entry name" value="TYROSINASE"/>
</dbReference>
<evidence type="ECO:0000259" key="4">
    <source>
        <dbReference type="PROSITE" id="PS00498"/>
    </source>
</evidence>
<feature type="signal peptide" evidence="3">
    <location>
        <begin position="1"/>
        <end position="21"/>
    </location>
</feature>
<organism evidence="5 6">
    <name type="scientific">Microdochium bolleyi</name>
    <dbReference type="NCBI Taxonomy" id="196109"/>
    <lineage>
        <taxon>Eukaryota</taxon>
        <taxon>Fungi</taxon>
        <taxon>Dikarya</taxon>
        <taxon>Ascomycota</taxon>
        <taxon>Pezizomycotina</taxon>
        <taxon>Sordariomycetes</taxon>
        <taxon>Xylariomycetidae</taxon>
        <taxon>Xylariales</taxon>
        <taxon>Microdochiaceae</taxon>
        <taxon>Microdochium</taxon>
    </lineage>
</organism>
<keyword evidence="3" id="KW-0732">Signal</keyword>
<proteinExistence type="predicted"/>
<feature type="domain" description="Tyrosinase copper-binding" evidence="4">
    <location>
        <begin position="282"/>
        <end position="293"/>
    </location>
</feature>
<evidence type="ECO:0000313" key="6">
    <source>
        <dbReference type="Proteomes" id="UP000070501"/>
    </source>
</evidence>
<dbReference type="PROSITE" id="PS00498">
    <property type="entry name" value="TYROSINASE_2"/>
    <property type="match status" value="1"/>
</dbReference>
<name>A0A136INC9_9PEZI</name>
<evidence type="ECO:0000256" key="3">
    <source>
        <dbReference type="SAM" id="SignalP"/>
    </source>
</evidence>
<dbReference type="InterPro" id="IPR002227">
    <property type="entry name" value="Tyrosinase_Cu-bd"/>
</dbReference>